<comment type="caution">
    <text evidence="1">The sequence shown here is derived from an EMBL/GenBank/DDBJ whole genome shotgun (WGS) entry which is preliminary data.</text>
</comment>
<gene>
    <name evidence="1" type="ORF">NDU88_005491</name>
</gene>
<name>A0AAV7N0E2_PLEWA</name>
<proteinExistence type="predicted"/>
<organism evidence="1 2">
    <name type="scientific">Pleurodeles waltl</name>
    <name type="common">Iberian ribbed newt</name>
    <dbReference type="NCBI Taxonomy" id="8319"/>
    <lineage>
        <taxon>Eukaryota</taxon>
        <taxon>Metazoa</taxon>
        <taxon>Chordata</taxon>
        <taxon>Craniata</taxon>
        <taxon>Vertebrata</taxon>
        <taxon>Euteleostomi</taxon>
        <taxon>Amphibia</taxon>
        <taxon>Batrachia</taxon>
        <taxon>Caudata</taxon>
        <taxon>Salamandroidea</taxon>
        <taxon>Salamandridae</taxon>
        <taxon>Pleurodelinae</taxon>
        <taxon>Pleurodeles</taxon>
    </lineage>
</organism>
<sequence>MSVLRVALFDAALDEWLDSPLMFKPPKEELPTLPSAIGGPSNVRANSNKHALSVFFNYHTYVAYAPDYIDMSRDED</sequence>
<protein>
    <submittedName>
        <fullName evidence="1">Uncharacterized protein</fullName>
    </submittedName>
</protein>
<dbReference type="EMBL" id="JANPWB010000013">
    <property type="protein sequence ID" value="KAJ1108109.1"/>
    <property type="molecule type" value="Genomic_DNA"/>
</dbReference>
<dbReference type="Proteomes" id="UP001066276">
    <property type="component" value="Chromosome 9"/>
</dbReference>
<accession>A0AAV7N0E2</accession>
<evidence type="ECO:0000313" key="1">
    <source>
        <dbReference type="EMBL" id="KAJ1108109.1"/>
    </source>
</evidence>
<keyword evidence="2" id="KW-1185">Reference proteome</keyword>
<reference evidence="1" key="1">
    <citation type="journal article" date="2022" name="bioRxiv">
        <title>Sequencing and chromosome-scale assembly of the giantPleurodeles waltlgenome.</title>
        <authorList>
            <person name="Brown T."/>
            <person name="Elewa A."/>
            <person name="Iarovenko S."/>
            <person name="Subramanian E."/>
            <person name="Araus A.J."/>
            <person name="Petzold A."/>
            <person name="Susuki M."/>
            <person name="Suzuki K.-i.T."/>
            <person name="Hayashi T."/>
            <person name="Toyoda A."/>
            <person name="Oliveira C."/>
            <person name="Osipova E."/>
            <person name="Leigh N.D."/>
            <person name="Simon A."/>
            <person name="Yun M.H."/>
        </authorList>
    </citation>
    <scope>NUCLEOTIDE SEQUENCE</scope>
    <source>
        <strain evidence="1">20211129_DDA</strain>
        <tissue evidence="1">Liver</tissue>
    </source>
</reference>
<evidence type="ECO:0000313" key="2">
    <source>
        <dbReference type="Proteomes" id="UP001066276"/>
    </source>
</evidence>
<dbReference type="AlphaFoldDB" id="A0AAV7N0E2"/>